<feature type="transmembrane region" description="Helical" evidence="1">
    <location>
        <begin position="90"/>
        <end position="108"/>
    </location>
</feature>
<evidence type="ECO:0000313" key="2">
    <source>
        <dbReference type="EMBL" id="SDQ42496.1"/>
    </source>
</evidence>
<evidence type="ECO:0000256" key="1">
    <source>
        <dbReference type="SAM" id="Phobius"/>
    </source>
</evidence>
<feature type="transmembrane region" description="Helical" evidence="1">
    <location>
        <begin position="37"/>
        <end position="54"/>
    </location>
</feature>
<name>A0A1H1ATM3_NATTX</name>
<keyword evidence="3" id="KW-1185">Reference proteome</keyword>
<dbReference type="RefSeq" id="WP_090377650.1">
    <property type="nucleotide sequence ID" value="NZ_FNLC01000001.1"/>
</dbReference>
<keyword evidence="1" id="KW-1133">Transmembrane helix</keyword>
<evidence type="ECO:0000313" key="3">
    <source>
        <dbReference type="Proteomes" id="UP000198848"/>
    </source>
</evidence>
<accession>A0A1H1ATM3</accession>
<dbReference type="OrthoDB" id="374845at2157"/>
<keyword evidence="1" id="KW-0472">Membrane</keyword>
<protein>
    <submittedName>
        <fullName evidence="2">Uncharacterized protein</fullName>
    </submittedName>
</protein>
<proteinExistence type="predicted"/>
<dbReference type="Proteomes" id="UP000198848">
    <property type="component" value="Unassembled WGS sequence"/>
</dbReference>
<reference evidence="3" key="1">
    <citation type="submission" date="2016-10" db="EMBL/GenBank/DDBJ databases">
        <authorList>
            <person name="Varghese N."/>
            <person name="Submissions S."/>
        </authorList>
    </citation>
    <scope>NUCLEOTIDE SEQUENCE [LARGE SCALE GENOMIC DNA]</scope>
    <source>
        <strain evidence="3">DSM 24767</strain>
    </source>
</reference>
<feature type="transmembrane region" description="Helical" evidence="1">
    <location>
        <begin position="60"/>
        <end position="78"/>
    </location>
</feature>
<organism evidence="2 3">
    <name type="scientific">Natronobacterium texcoconense</name>
    <dbReference type="NCBI Taxonomy" id="1095778"/>
    <lineage>
        <taxon>Archaea</taxon>
        <taxon>Methanobacteriati</taxon>
        <taxon>Methanobacteriota</taxon>
        <taxon>Stenosarchaea group</taxon>
        <taxon>Halobacteria</taxon>
        <taxon>Halobacteriales</taxon>
        <taxon>Natrialbaceae</taxon>
        <taxon>Natronobacterium</taxon>
    </lineage>
</organism>
<sequence>MGHDRLSDRQVRGIALVVVGWLIVSSLLTGRLIDLERVLDVGVIILFALPFFSWLSRHNRVVGCTILAVGLGVIWISVDGIGARPNRNLVLGYLFAMYGAVLFARPGLLRPFDDHEDEH</sequence>
<keyword evidence="1" id="KW-0812">Transmembrane</keyword>
<dbReference type="EMBL" id="FNLC01000001">
    <property type="protein sequence ID" value="SDQ42496.1"/>
    <property type="molecule type" value="Genomic_DNA"/>
</dbReference>
<gene>
    <name evidence="2" type="ORF">SAMN04489842_0794</name>
</gene>
<feature type="transmembrane region" description="Helical" evidence="1">
    <location>
        <begin position="12"/>
        <end position="30"/>
    </location>
</feature>
<dbReference type="AlphaFoldDB" id="A0A1H1ATM3"/>